<sequence length="103" mass="11879">MSEQQPDPPLDLRETVARMLWPMIYKEGAFDSPSWDREREKTLSQADQLIALIVPETGGPENPYKCNMPGILPEDLEGWHLKNTIFAQGVRADRNFLLRERRG</sequence>
<accession>A0A0F9RJD5</accession>
<reference evidence="1" key="1">
    <citation type="journal article" date="2015" name="Nature">
        <title>Complex archaea that bridge the gap between prokaryotes and eukaryotes.</title>
        <authorList>
            <person name="Spang A."/>
            <person name="Saw J.H."/>
            <person name="Jorgensen S.L."/>
            <person name="Zaremba-Niedzwiedzka K."/>
            <person name="Martijn J."/>
            <person name="Lind A.E."/>
            <person name="van Eijk R."/>
            <person name="Schleper C."/>
            <person name="Guy L."/>
            <person name="Ettema T.J."/>
        </authorList>
    </citation>
    <scope>NUCLEOTIDE SEQUENCE</scope>
</reference>
<protein>
    <submittedName>
        <fullName evidence="1">Uncharacterized protein</fullName>
    </submittedName>
</protein>
<evidence type="ECO:0000313" key="1">
    <source>
        <dbReference type="EMBL" id="KKN49942.1"/>
    </source>
</evidence>
<organism evidence="1">
    <name type="scientific">marine sediment metagenome</name>
    <dbReference type="NCBI Taxonomy" id="412755"/>
    <lineage>
        <taxon>unclassified sequences</taxon>
        <taxon>metagenomes</taxon>
        <taxon>ecological metagenomes</taxon>
    </lineage>
</organism>
<gene>
    <name evidence="1" type="ORF">LCGC14_0637430</name>
</gene>
<proteinExistence type="predicted"/>
<comment type="caution">
    <text evidence="1">The sequence shown here is derived from an EMBL/GenBank/DDBJ whole genome shotgun (WGS) entry which is preliminary data.</text>
</comment>
<name>A0A0F9RJD5_9ZZZZ</name>
<dbReference type="AlphaFoldDB" id="A0A0F9RJD5"/>
<dbReference type="EMBL" id="LAZR01001142">
    <property type="protein sequence ID" value="KKN49942.1"/>
    <property type="molecule type" value="Genomic_DNA"/>
</dbReference>